<gene>
    <name evidence="2" type="ORF">H6G95_11615</name>
</gene>
<keyword evidence="3" id="KW-1185">Reference proteome</keyword>
<evidence type="ECO:0000256" key="1">
    <source>
        <dbReference type="SAM" id="SignalP"/>
    </source>
</evidence>
<keyword evidence="1" id="KW-0732">Signal</keyword>
<evidence type="ECO:0000313" key="3">
    <source>
        <dbReference type="Proteomes" id="UP000604661"/>
    </source>
</evidence>
<dbReference type="Proteomes" id="UP000604661">
    <property type="component" value="Unassembled WGS sequence"/>
</dbReference>
<feature type="chain" id="PRO_5046541552" evidence="1">
    <location>
        <begin position="26"/>
        <end position="142"/>
    </location>
</feature>
<reference evidence="2 3" key="1">
    <citation type="journal article" date="2020" name="ISME J.">
        <title>Comparative genomics reveals insights into cyanobacterial evolution and habitat adaptation.</title>
        <authorList>
            <person name="Chen M.Y."/>
            <person name="Teng W.K."/>
            <person name="Zhao L."/>
            <person name="Hu C.X."/>
            <person name="Zhou Y.K."/>
            <person name="Han B.P."/>
            <person name="Song L.R."/>
            <person name="Shu W.S."/>
        </authorList>
    </citation>
    <scope>NUCLEOTIDE SEQUENCE [LARGE SCALE GENOMIC DNA]</scope>
    <source>
        <strain evidence="2 3">FACHB-391</strain>
    </source>
</reference>
<proteinExistence type="predicted"/>
<accession>A0ABR8ETI4</accession>
<protein>
    <submittedName>
        <fullName evidence="2">Uncharacterized protein</fullName>
    </submittedName>
</protein>
<organism evidence="2 3">
    <name type="scientific">Nostoc linckia FACHB-391</name>
    <dbReference type="NCBI Taxonomy" id="2692906"/>
    <lineage>
        <taxon>Bacteria</taxon>
        <taxon>Bacillati</taxon>
        <taxon>Cyanobacteriota</taxon>
        <taxon>Cyanophyceae</taxon>
        <taxon>Nostocales</taxon>
        <taxon>Nostocaceae</taxon>
        <taxon>Nostoc</taxon>
    </lineage>
</organism>
<sequence length="142" mass="15646">MKTFICCVALLLFGPSFLANSPSNANESSITRNSLVVAETASNQEFIARGTEPFWSVTVSKRGIVYSSPDVQKRTFSYVAPLKAEARPADLVRVYRLKGKGNNILIIKKVDACSDGMSDQEYPYSAIFILENKILEGCAEKK</sequence>
<dbReference type="RefSeq" id="WP_190892238.1">
    <property type="nucleotide sequence ID" value="NZ_JACJTE010000009.1"/>
</dbReference>
<comment type="caution">
    <text evidence="2">The sequence shown here is derived from an EMBL/GenBank/DDBJ whole genome shotgun (WGS) entry which is preliminary data.</text>
</comment>
<evidence type="ECO:0000313" key="2">
    <source>
        <dbReference type="EMBL" id="MBD2561253.1"/>
    </source>
</evidence>
<name>A0ABR8ETI4_NOSLI</name>
<feature type="signal peptide" evidence="1">
    <location>
        <begin position="1"/>
        <end position="25"/>
    </location>
</feature>
<dbReference type="EMBL" id="JACJTE010000009">
    <property type="protein sequence ID" value="MBD2561253.1"/>
    <property type="molecule type" value="Genomic_DNA"/>
</dbReference>